<comment type="similarity">
    <text evidence="6">Belongs to the IspF family.</text>
</comment>
<dbReference type="InterPro" id="IPR020555">
    <property type="entry name" value="MECDP_synthase_CS"/>
</dbReference>
<dbReference type="AlphaFoldDB" id="A0A2D2AY87"/>
<reference evidence="16 17" key="1">
    <citation type="submission" date="2017-10" db="EMBL/GenBank/DDBJ databases">
        <title>Genome sequence of Caulobacter mirabilis FWC38.</title>
        <authorList>
            <person name="Fiebig A."/>
            <person name="Crosson S."/>
        </authorList>
    </citation>
    <scope>NUCLEOTIDE SEQUENCE [LARGE SCALE GENOMIC DNA]</scope>
    <source>
        <strain evidence="16 17">FWC 38</strain>
    </source>
</reference>
<comment type="catalytic activity">
    <reaction evidence="1 14">
        <text>4-CDP-2-C-methyl-D-erythritol 2-phosphate = 2-C-methyl-D-erythritol 2,4-cyclic diphosphate + CMP</text>
        <dbReference type="Rhea" id="RHEA:23864"/>
        <dbReference type="ChEBI" id="CHEBI:57919"/>
        <dbReference type="ChEBI" id="CHEBI:58483"/>
        <dbReference type="ChEBI" id="CHEBI:60377"/>
        <dbReference type="EC" id="4.6.1.12"/>
    </reaction>
</comment>
<feature type="domain" description="2-C-methyl-D-erythritol 2,4-cyclodiphosphate synthase" evidence="15">
    <location>
        <begin position="223"/>
        <end position="376"/>
    </location>
</feature>
<dbReference type="Pfam" id="PF02542">
    <property type="entry name" value="YgbB"/>
    <property type="match status" value="1"/>
</dbReference>
<dbReference type="InterPro" id="IPR034683">
    <property type="entry name" value="IspD/TarI"/>
</dbReference>
<evidence type="ECO:0000256" key="5">
    <source>
        <dbReference type="ARBA" id="ARBA00004787"/>
    </source>
</evidence>
<comment type="caution">
    <text evidence="14">Lacks conserved residue(s) required for the propagation of feature annotation.</text>
</comment>
<dbReference type="PANTHER" id="PTHR43181:SF1">
    <property type="entry name" value="2-C-METHYL-D-ERYTHRITOL 2,4-CYCLODIPHOSPHATE SYNTHASE, CHLOROPLASTIC"/>
    <property type="match status" value="1"/>
</dbReference>
<keyword evidence="10 14" id="KW-0479">Metal-binding</keyword>
<evidence type="ECO:0000256" key="10">
    <source>
        <dbReference type="ARBA" id="ARBA00022723"/>
    </source>
</evidence>
<dbReference type="InterPro" id="IPR026596">
    <property type="entry name" value="IspD/F"/>
</dbReference>
<comment type="pathway">
    <text evidence="5 14">Isoprenoid biosynthesis; isopentenyl diphosphate biosynthesis via DXP pathway; isopentenyl diphosphate from 1-deoxy-D-xylulose 5-phosphate: step 2/6.</text>
</comment>
<dbReference type="EC" id="2.7.7.60" evidence="14"/>
<dbReference type="HAMAP" id="MF_00108">
    <property type="entry name" value="IspD"/>
    <property type="match status" value="1"/>
</dbReference>
<dbReference type="InterPro" id="IPR003526">
    <property type="entry name" value="MECDP_synthase"/>
</dbReference>
<evidence type="ECO:0000313" key="16">
    <source>
        <dbReference type="EMBL" id="ATQ42989.1"/>
    </source>
</evidence>
<keyword evidence="8 14" id="KW-0808">Transferase</keyword>
<comment type="catalytic activity">
    <reaction evidence="2 14">
        <text>2-C-methyl-D-erythritol 4-phosphate + CTP + H(+) = 4-CDP-2-C-methyl-D-erythritol + diphosphate</text>
        <dbReference type="Rhea" id="RHEA:13429"/>
        <dbReference type="ChEBI" id="CHEBI:15378"/>
        <dbReference type="ChEBI" id="CHEBI:33019"/>
        <dbReference type="ChEBI" id="CHEBI:37563"/>
        <dbReference type="ChEBI" id="CHEBI:57823"/>
        <dbReference type="ChEBI" id="CHEBI:58262"/>
        <dbReference type="EC" id="2.7.7.60"/>
    </reaction>
</comment>
<dbReference type="GO" id="GO:0019288">
    <property type="term" value="P:isopentenyl diphosphate biosynthetic process, methylerythritol 4-phosphate pathway"/>
    <property type="evidence" value="ECO:0007669"/>
    <property type="project" value="UniProtKB-UniRule"/>
</dbReference>
<evidence type="ECO:0000256" key="12">
    <source>
        <dbReference type="ARBA" id="ARBA00023239"/>
    </source>
</evidence>
<feature type="site" description="Positions MEP for the nucleophilic attack" evidence="14">
    <location>
        <position position="203"/>
    </location>
</feature>
<feature type="binding site" evidence="14">
    <location>
        <position position="230"/>
    </location>
    <ligand>
        <name>a divalent metal cation</name>
        <dbReference type="ChEBI" id="CHEBI:60240"/>
    </ligand>
</feature>
<dbReference type="InterPro" id="IPR036571">
    <property type="entry name" value="MECDP_synthase_sf"/>
</dbReference>
<feature type="binding site" evidence="14">
    <location>
        <position position="364"/>
    </location>
    <ligand>
        <name>4-CDP-2-C-methyl-D-erythritol 2-phosphate</name>
        <dbReference type="ChEBI" id="CHEBI:57919"/>
    </ligand>
</feature>
<dbReference type="CDD" id="cd02516">
    <property type="entry name" value="CDP-ME_synthetase"/>
    <property type="match status" value="1"/>
</dbReference>
<name>A0A2D2AY87_9CAUL</name>
<dbReference type="Pfam" id="PF01128">
    <property type="entry name" value="IspD"/>
    <property type="match status" value="1"/>
</dbReference>
<dbReference type="UniPathway" id="UPA00056">
    <property type="reaction ID" value="UER00093"/>
</dbReference>
<dbReference type="Gene3D" id="3.90.550.10">
    <property type="entry name" value="Spore Coat Polysaccharide Biosynthesis Protein SpsA, Chain A"/>
    <property type="match status" value="1"/>
</dbReference>
<comment type="function">
    <text evidence="14">Bifunctional enzyme that catalyzes the formation of 4-diphosphocytidyl-2-C-methyl-D-erythritol from CTP and 2-C-methyl-D-erythritol 4-phosphate (MEP) (IspD), and catalyzes the conversion of 4-diphosphocytidyl-2-C-methyl-D-erythritol 2-phosphate (CDP-ME2P) to 2-C-methyl-D-erythritol 2,4-cyclodiphosphate (ME-CPP) with a corresponding release of cytidine 5-monophosphate (CMP) (IspF).</text>
</comment>
<keyword evidence="12 14" id="KW-0456">Lyase</keyword>
<feature type="site" description="Positions MEP for the nucleophilic attack" evidence="14">
    <location>
        <position position="149"/>
    </location>
</feature>
<dbReference type="PROSITE" id="PS01350">
    <property type="entry name" value="ISPF"/>
    <property type="match status" value="1"/>
</dbReference>
<evidence type="ECO:0000256" key="14">
    <source>
        <dbReference type="HAMAP-Rule" id="MF_01520"/>
    </source>
</evidence>
<dbReference type="GO" id="GO:0050518">
    <property type="term" value="F:2-C-methyl-D-erythritol 4-phosphate cytidylyltransferase activity"/>
    <property type="evidence" value="ECO:0007669"/>
    <property type="project" value="UniProtKB-UniRule"/>
</dbReference>
<dbReference type="NCBIfam" id="TIGR00453">
    <property type="entry name" value="ispD"/>
    <property type="match status" value="1"/>
</dbReference>
<dbReference type="GO" id="GO:0046872">
    <property type="term" value="F:metal ion binding"/>
    <property type="evidence" value="ECO:0007669"/>
    <property type="project" value="UniProtKB-KW"/>
</dbReference>
<dbReference type="NCBIfam" id="NF006899">
    <property type="entry name" value="PRK09382.1"/>
    <property type="match status" value="1"/>
</dbReference>
<dbReference type="HAMAP" id="MF_01520">
    <property type="entry name" value="IspDF"/>
    <property type="match status" value="1"/>
</dbReference>
<dbReference type="OrthoDB" id="9804336at2"/>
<feature type="site" description="Transition state stabilizer" evidence="14">
    <location>
        <position position="15"/>
    </location>
</feature>
<dbReference type="NCBIfam" id="TIGR00151">
    <property type="entry name" value="ispF"/>
    <property type="match status" value="1"/>
</dbReference>
<feature type="site" description="Transition state stabilizer" evidence="14">
    <location>
        <position position="22"/>
    </location>
</feature>
<dbReference type="RefSeq" id="WP_099622240.1">
    <property type="nucleotide sequence ID" value="NZ_CP024201.1"/>
</dbReference>
<dbReference type="PANTHER" id="PTHR43181">
    <property type="entry name" value="2-C-METHYL-D-ERYTHRITOL 2,4-CYCLODIPHOSPHATE SYNTHASE, CHLOROPLASTIC"/>
    <property type="match status" value="1"/>
</dbReference>
<dbReference type="InterPro" id="IPR001228">
    <property type="entry name" value="IspD"/>
</dbReference>
<evidence type="ECO:0000256" key="6">
    <source>
        <dbReference type="ARBA" id="ARBA00008480"/>
    </source>
</evidence>
<feature type="region of interest" description="2-C-methyl-D-erythritol 2,4-cyclodiphosphate synthase" evidence="14">
    <location>
        <begin position="224"/>
        <end position="380"/>
    </location>
</feature>
<evidence type="ECO:0000256" key="9">
    <source>
        <dbReference type="ARBA" id="ARBA00022695"/>
    </source>
</evidence>
<feature type="region of interest" description="2-C-methyl-D-erythritol 4-phosphate cytidylyltransferase" evidence="14">
    <location>
        <begin position="1"/>
        <end position="223"/>
    </location>
</feature>
<keyword evidence="13 14" id="KW-0511">Multifunctional enzyme</keyword>
<comment type="similarity">
    <text evidence="7">Belongs to the IspD/TarI cytidylyltransferase family. IspD subfamily.</text>
</comment>
<comment type="pathway">
    <text evidence="4 14">Isoprenoid biosynthesis; isopentenyl diphosphate biosynthesis via DXP pathway; isopentenyl diphosphate from 1-deoxy-D-xylulose 5-phosphate: step 4/6.</text>
</comment>
<feature type="binding site" evidence="14">
    <location>
        <begin position="278"/>
        <end position="280"/>
    </location>
    <ligand>
        <name>4-CDP-2-C-methyl-D-erythritol 2-phosphate</name>
        <dbReference type="ChEBI" id="CHEBI:57919"/>
    </ligand>
</feature>
<organism evidence="16 17">
    <name type="scientific">Caulobacter mirabilis</name>
    <dbReference type="NCBI Taxonomy" id="69666"/>
    <lineage>
        <taxon>Bacteria</taxon>
        <taxon>Pseudomonadati</taxon>
        <taxon>Pseudomonadota</taxon>
        <taxon>Alphaproteobacteria</taxon>
        <taxon>Caulobacterales</taxon>
        <taxon>Caulobacteraceae</taxon>
        <taxon>Caulobacter</taxon>
    </lineage>
</organism>
<evidence type="ECO:0000256" key="7">
    <source>
        <dbReference type="ARBA" id="ARBA00009789"/>
    </source>
</evidence>
<feature type="site" description="Transition state stabilizer" evidence="14">
    <location>
        <position position="355"/>
    </location>
</feature>
<comment type="similarity">
    <text evidence="14">In the N-terminal section; belongs to the IspD/TarI cytidylyltransferase family. IspD subfamily.</text>
</comment>
<evidence type="ECO:0000256" key="11">
    <source>
        <dbReference type="ARBA" id="ARBA00023229"/>
    </source>
</evidence>
<dbReference type="Gene3D" id="3.30.1330.50">
    <property type="entry name" value="2-C-methyl-D-erythritol 2,4-cyclodiphosphate synthase"/>
    <property type="match status" value="1"/>
</dbReference>
<evidence type="ECO:0000259" key="15">
    <source>
        <dbReference type="Pfam" id="PF02542"/>
    </source>
</evidence>
<dbReference type="EMBL" id="CP024201">
    <property type="protein sequence ID" value="ATQ42989.1"/>
    <property type="molecule type" value="Genomic_DNA"/>
</dbReference>
<dbReference type="SUPFAM" id="SSF53448">
    <property type="entry name" value="Nucleotide-diphospho-sugar transferases"/>
    <property type="match status" value="1"/>
</dbReference>
<evidence type="ECO:0000256" key="13">
    <source>
        <dbReference type="ARBA" id="ARBA00023268"/>
    </source>
</evidence>
<dbReference type="CDD" id="cd00554">
    <property type="entry name" value="MECDP_synthase"/>
    <property type="match status" value="1"/>
</dbReference>
<dbReference type="HAMAP" id="MF_00107">
    <property type="entry name" value="IspF"/>
    <property type="match status" value="1"/>
</dbReference>
<comment type="similarity">
    <text evidence="14">In the C-terminal section; belongs to the IspF family.</text>
</comment>
<evidence type="ECO:0000256" key="3">
    <source>
        <dbReference type="ARBA" id="ARBA00001968"/>
    </source>
</evidence>
<protein>
    <recommendedName>
        <fullName evidence="14">Bifunctional enzyme IspD/IspF</fullName>
    </recommendedName>
    <domain>
        <recommendedName>
            <fullName evidence="14">2-C-methyl-D-erythritol 4-phosphate cytidylyltransferase</fullName>
            <ecNumber evidence="14">2.7.7.60</ecNumber>
        </recommendedName>
        <alternativeName>
            <fullName evidence="14">4-diphosphocytidyl-2C-methyl-D-erythritol synthase</fullName>
        </alternativeName>
        <alternativeName>
            <fullName evidence="14">MEP cytidylyltransferase</fullName>
            <shortName evidence="14">MCT</shortName>
        </alternativeName>
    </domain>
    <domain>
        <recommendedName>
            <fullName evidence="14">2-C-methyl-D-erythritol 2,4-cyclodiphosphate synthase</fullName>
            <shortName evidence="14">MECDP-synthase</shortName>
            <shortName evidence="14">MECPP-synthase</shortName>
            <shortName evidence="14">MECPS</shortName>
            <ecNumber evidence="14">4.6.1.12</ecNumber>
        </recommendedName>
    </domain>
</protein>
<keyword evidence="11 14" id="KW-0414">Isoprene biosynthesis</keyword>
<sequence>MSFSVVIVAAGGGTRAGQGLAKQWRPLLGRPVLRWSVEALLGAGARQVVVVVAADGAALAAEALAGLKGWTTAHGGATRAESVQAGLRAVDGPADEPVLVHDAARPFVSADHVQTLLAALETADGALPALPVADTLKRKVGDAVTTTAREGLWRAQTPQAFRRDRLLAAYAAWTGGEPTDDAQVVEADGGHIALTAGDPLLMKLTYPEDFDMAERLAGAARVIRTGQGFDAHRWGPGEAVWLCGVQIAHDQTLIGHSDADAGLHALTDAILGAIGEGDIGDHFPPTDPKWKGAASDLFLEHAAGLVTAKGGRILNVDVTLICERPKIKPHRQAMRERLAAILGLPLDRVSVKATTTEGMGFTGRGEGLAAQALATVETPA</sequence>
<dbReference type="Proteomes" id="UP000228945">
    <property type="component" value="Chromosome"/>
</dbReference>
<keyword evidence="17" id="KW-1185">Reference proteome</keyword>
<dbReference type="InterPro" id="IPR029044">
    <property type="entry name" value="Nucleotide-diphossugar_trans"/>
</dbReference>
<evidence type="ECO:0000313" key="17">
    <source>
        <dbReference type="Proteomes" id="UP000228945"/>
    </source>
</evidence>
<evidence type="ECO:0000256" key="4">
    <source>
        <dbReference type="ARBA" id="ARBA00004709"/>
    </source>
</evidence>
<feature type="binding site" evidence="14">
    <location>
        <position position="264"/>
    </location>
    <ligand>
        <name>a divalent metal cation</name>
        <dbReference type="ChEBI" id="CHEBI:60240"/>
    </ligand>
</feature>
<dbReference type="GO" id="GO:0016114">
    <property type="term" value="P:terpenoid biosynthetic process"/>
    <property type="evidence" value="ECO:0007669"/>
    <property type="project" value="InterPro"/>
</dbReference>
<feature type="binding site" evidence="14">
    <location>
        <position position="232"/>
    </location>
    <ligand>
        <name>a divalent metal cation</name>
        <dbReference type="ChEBI" id="CHEBI:60240"/>
    </ligand>
</feature>
<feature type="binding site" evidence="14">
    <location>
        <position position="361"/>
    </location>
    <ligand>
        <name>4-CDP-2-C-methyl-D-erythritol 2-phosphate</name>
        <dbReference type="ChEBI" id="CHEBI:57919"/>
    </ligand>
</feature>
<keyword evidence="9 14" id="KW-0548">Nucleotidyltransferase</keyword>
<feature type="site" description="Transition state stabilizer" evidence="14">
    <location>
        <position position="256"/>
    </location>
</feature>
<feature type="binding site" evidence="14">
    <location>
        <begin position="354"/>
        <end position="357"/>
    </location>
    <ligand>
        <name>4-CDP-2-C-methyl-D-erythritol 2-phosphate</name>
        <dbReference type="ChEBI" id="CHEBI:57919"/>
    </ligand>
</feature>
<dbReference type="GO" id="GO:0008685">
    <property type="term" value="F:2-C-methyl-D-erythritol 2,4-cyclodiphosphate synthase activity"/>
    <property type="evidence" value="ECO:0007669"/>
    <property type="project" value="UniProtKB-UniRule"/>
</dbReference>
<evidence type="ECO:0000256" key="2">
    <source>
        <dbReference type="ARBA" id="ARBA00001282"/>
    </source>
</evidence>
<comment type="cofactor">
    <cofactor evidence="3 14">
        <name>a divalent metal cation</name>
        <dbReference type="ChEBI" id="CHEBI:60240"/>
    </cofactor>
</comment>
<evidence type="ECO:0000256" key="1">
    <source>
        <dbReference type="ARBA" id="ARBA00000200"/>
    </source>
</evidence>
<proteinExistence type="inferred from homology"/>
<accession>A0A2D2AY87</accession>
<dbReference type="SUPFAM" id="SSF69765">
    <property type="entry name" value="IpsF-like"/>
    <property type="match status" value="1"/>
</dbReference>
<dbReference type="PROSITE" id="PS01295">
    <property type="entry name" value="ISPD"/>
    <property type="match status" value="1"/>
</dbReference>
<feature type="binding site" evidence="14">
    <location>
        <begin position="256"/>
        <end position="257"/>
    </location>
    <ligand>
        <name>4-CDP-2-C-methyl-D-erythritol 2-phosphate</name>
        <dbReference type="ChEBI" id="CHEBI:57919"/>
    </ligand>
</feature>
<dbReference type="EC" id="4.6.1.12" evidence="14"/>
<gene>
    <name evidence="14" type="primary">ispDF</name>
    <name evidence="16" type="ORF">CSW64_11500</name>
</gene>
<dbReference type="InterPro" id="IPR018294">
    <property type="entry name" value="ISPD_synthase_CS"/>
</dbReference>
<evidence type="ECO:0000256" key="8">
    <source>
        <dbReference type="ARBA" id="ARBA00022679"/>
    </source>
</evidence>
<dbReference type="KEGG" id="cmb:CSW64_11500"/>
<feature type="binding site" evidence="14">
    <location>
        <begin position="230"/>
        <end position="232"/>
    </location>
    <ligand>
        <name>4-CDP-2-C-methyl-D-erythritol 2-phosphate</name>
        <dbReference type="ChEBI" id="CHEBI:57919"/>
    </ligand>
</feature>